<keyword evidence="4 6" id="KW-0028">Amino-acid biosynthesis</keyword>
<protein>
    <recommendedName>
        <fullName evidence="2 6">Argininosuccinate lyase</fullName>
        <shortName evidence="6">ASAL</shortName>
        <ecNumber evidence="2 6">4.3.2.1</ecNumber>
    </recommendedName>
    <alternativeName>
        <fullName evidence="6">Arginosuccinase</fullName>
    </alternativeName>
</protein>
<gene>
    <name evidence="6 9" type="primary">argH</name>
    <name evidence="9" type="ORF">LWF01_09480</name>
</gene>
<dbReference type="PRINTS" id="PR00145">
    <property type="entry name" value="ARGSUCLYASE"/>
</dbReference>
<dbReference type="SUPFAM" id="SSF48557">
    <property type="entry name" value="L-aspartase-like"/>
    <property type="match status" value="1"/>
</dbReference>
<evidence type="ECO:0000256" key="5">
    <source>
        <dbReference type="ARBA" id="ARBA00023239"/>
    </source>
</evidence>
<comment type="pathway">
    <text evidence="1 6">Amino-acid biosynthesis; L-arginine biosynthesis; L-arginine from L-ornithine and carbamoyl phosphate: step 3/3.</text>
</comment>
<evidence type="ECO:0000256" key="3">
    <source>
        <dbReference type="ARBA" id="ARBA00022571"/>
    </source>
</evidence>
<keyword evidence="10" id="KW-1185">Reference proteome</keyword>
<dbReference type="InterPro" id="IPR024083">
    <property type="entry name" value="Fumarase/histidase_N"/>
</dbReference>
<dbReference type="NCBIfam" id="TIGR00838">
    <property type="entry name" value="argH"/>
    <property type="match status" value="1"/>
</dbReference>
<keyword evidence="5 6" id="KW-0456">Lyase</keyword>
<feature type="domain" description="Argininosuccinate lyase C-terminal" evidence="8">
    <location>
        <begin position="375"/>
        <end position="442"/>
    </location>
</feature>
<dbReference type="RefSeq" id="WP_349640769.1">
    <property type="nucleotide sequence ID" value="NZ_CP090958.1"/>
</dbReference>
<dbReference type="Gene3D" id="1.20.200.10">
    <property type="entry name" value="Fumarase/aspartase (Central domain)"/>
    <property type="match status" value="1"/>
</dbReference>
<dbReference type="Pfam" id="PF00206">
    <property type="entry name" value="Lyase_1"/>
    <property type="match status" value="1"/>
</dbReference>
<reference evidence="9 10" key="1">
    <citation type="submission" date="2023-05" db="EMBL/GenBank/DDBJ databases">
        <title>Lithophilousrod everest ZFBP1038 complete genpme.</title>
        <authorList>
            <person name="Tian M."/>
        </authorList>
    </citation>
    <scope>NUCLEOTIDE SEQUENCE [LARGE SCALE GENOMIC DNA]</scope>
    <source>
        <strain evidence="9 10">ZFBP1038</strain>
    </source>
</reference>
<evidence type="ECO:0000259" key="7">
    <source>
        <dbReference type="Pfam" id="PF00206"/>
    </source>
</evidence>
<dbReference type="Gene3D" id="1.10.275.10">
    <property type="entry name" value="Fumarase/aspartase (N-terminal domain)"/>
    <property type="match status" value="1"/>
</dbReference>
<feature type="domain" description="Fumarate lyase N-terminal" evidence="7">
    <location>
        <begin position="38"/>
        <end position="309"/>
    </location>
</feature>
<comment type="catalytic activity">
    <reaction evidence="6">
        <text>2-(N(omega)-L-arginino)succinate = fumarate + L-arginine</text>
        <dbReference type="Rhea" id="RHEA:24020"/>
        <dbReference type="ChEBI" id="CHEBI:29806"/>
        <dbReference type="ChEBI" id="CHEBI:32682"/>
        <dbReference type="ChEBI" id="CHEBI:57472"/>
        <dbReference type="EC" id="4.3.2.1"/>
    </reaction>
</comment>
<organism evidence="9 10">
    <name type="scientific">Saxibacter everestensis</name>
    <dbReference type="NCBI Taxonomy" id="2909229"/>
    <lineage>
        <taxon>Bacteria</taxon>
        <taxon>Bacillati</taxon>
        <taxon>Actinomycetota</taxon>
        <taxon>Actinomycetes</taxon>
        <taxon>Micrococcales</taxon>
        <taxon>Brevibacteriaceae</taxon>
        <taxon>Saxibacter</taxon>
    </lineage>
</organism>
<dbReference type="PROSITE" id="PS00163">
    <property type="entry name" value="FUMARATE_LYASES"/>
    <property type="match status" value="1"/>
</dbReference>
<comment type="subcellular location">
    <subcellularLocation>
        <location evidence="6">Cytoplasm</location>
    </subcellularLocation>
</comment>
<dbReference type="CDD" id="cd01359">
    <property type="entry name" value="Argininosuccinate_lyase"/>
    <property type="match status" value="1"/>
</dbReference>
<dbReference type="EC" id="4.3.2.1" evidence="2 6"/>
<name>A0ABY8R007_9MICO</name>
<sequence>MTDSARETVRESGKLWGGRFAAGPAPALEALSRSPQAYFDMVRDDVAGSIAHLGELRRSGVIDAEQQSRIAQALREIAEDHEAGRVQPNAGDEDIHGYLERELMARLGPQAGAIRAGRSRNDQAANNLRLYLRRTIPPLAEEVAGLVEALVARSEDTAGAIAPGFTHLQTAQPILFGHQLLAHAWAIRRDITRLQHAWESAGRSPLGAAALAGSTLHADQEAMAAELGYTGVIPNSIDAVSSRDHVVDFLYAAAMLGTDISRLCEELCLWASRQFGWVRLHDSYSTGSSIMPQKKNPDIAELARGRTGRLHANLIGMLSALKSLAFAYNRDLADDKHYTFDSVETLQLVLPALTGMIRTLEFNEDEMRRQAIDGFSLATELADWLAEQGIPFSEAHDVTGRVVMACEARGIGIEELTAAELGELDSRITEEVLERLTLESAVSRRDGANGTAPAVLIRQQRAIRNELQTALSEFGETDAGIANGAAQLREARS</sequence>
<dbReference type="Gene3D" id="1.10.40.30">
    <property type="entry name" value="Fumarase/aspartase (C-terminal domain)"/>
    <property type="match status" value="1"/>
</dbReference>
<dbReference type="PRINTS" id="PR00149">
    <property type="entry name" value="FUMRATELYASE"/>
</dbReference>
<dbReference type="HAMAP" id="MF_00006">
    <property type="entry name" value="Arg_succ_lyase"/>
    <property type="match status" value="1"/>
</dbReference>
<evidence type="ECO:0000259" key="8">
    <source>
        <dbReference type="Pfam" id="PF14698"/>
    </source>
</evidence>
<dbReference type="EMBL" id="CP090958">
    <property type="protein sequence ID" value="WGW13945.1"/>
    <property type="molecule type" value="Genomic_DNA"/>
</dbReference>
<dbReference type="PANTHER" id="PTHR43814:SF1">
    <property type="entry name" value="ARGININOSUCCINATE LYASE"/>
    <property type="match status" value="1"/>
</dbReference>
<evidence type="ECO:0000313" key="9">
    <source>
        <dbReference type="EMBL" id="WGW13945.1"/>
    </source>
</evidence>
<dbReference type="Proteomes" id="UP001209083">
    <property type="component" value="Chromosome"/>
</dbReference>
<dbReference type="PANTHER" id="PTHR43814">
    <property type="entry name" value="ARGININOSUCCINATE LYASE"/>
    <property type="match status" value="1"/>
</dbReference>
<accession>A0ABY8R007</accession>
<evidence type="ECO:0000313" key="10">
    <source>
        <dbReference type="Proteomes" id="UP001209083"/>
    </source>
</evidence>
<dbReference type="Pfam" id="PF14698">
    <property type="entry name" value="ASL_C2"/>
    <property type="match status" value="1"/>
</dbReference>
<dbReference type="InterPro" id="IPR008948">
    <property type="entry name" value="L-Aspartase-like"/>
</dbReference>
<comment type="similarity">
    <text evidence="6">Belongs to the lyase 1 family. Argininosuccinate lyase subfamily.</text>
</comment>
<keyword evidence="3 6" id="KW-0055">Arginine biosynthesis</keyword>
<evidence type="ECO:0000256" key="1">
    <source>
        <dbReference type="ARBA" id="ARBA00004941"/>
    </source>
</evidence>
<dbReference type="InterPro" id="IPR020557">
    <property type="entry name" value="Fumarate_lyase_CS"/>
</dbReference>
<evidence type="ECO:0000256" key="6">
    <source>
        <dbReference type="HAMAP-Rule" id="MF_00006"/>
    </source>
</evidence>
<dbReference type="InterPro" id="IPR000362">
    <property type="entry name" value="Fumarate_lyase_fam"/>
</dbReference>
<dbReference type="InterPro" id="IPR009049">
    <property type="entry name" value="Argininosuccinate_lyase"/>
</dbReference>
<dbReference type="GO" id="GO:0004056">
    <property type="term" value="F:argininosuccinate lyase activity"/>
    <property type="evidence" value="ECO:0007669"/>
    <property type="project" value="UniProtKB-EC"/>
</dbReference>
<dbReference type="InterPro" id="IPR029419">
    <property type="entry name" value="Arg_succ_lyase_C"/>
</dbReference>
<dbReference type="InterPro" id="IPR022761">
    <property type="entry name" value="Fumarate_lyase_N"/>
</dbReference>
<keyword evidence="6" id="KW-0963">Cytoplasm</keyword>
<evidence type="ECO:0000256" key="4">
    <source>
        <dbReference type="ARBA" id="ARBA00022605"/>
    </source>
</evidence>
<proteinExistence type="inferred from homology"/>
<evidence type="ECO:0000256" key="2">
    <source>
        <dbReference type="ARBA" id="ARBA00012338"/>
    </source>
</evidence>